<evidence type="ECO:0000256" key="1">
    <source>
        <dbReference type="ARBA" id="ARBA00022676"/>
    </source>
</evidence>
<dbReference type="Pfam" id="PF00535">
    <property type="entry name" value="Glycos_transf_2"/>
    <property type="match status" value="1"/>
</dbReference>
<dbReference type="Gene3D" id="3.90.550.10">
    <property type="entry name" value="Spore Coat Polysaccharide Biosynthesis Protein SpsA, Chain A"/>
    <property type="match status" value="1"/>
</dbReference>
<accession>A0ABD0AJA4</accession>
<organism evidence="4 5">
    <name type="scientific">Lactobacillus delbrueckii</name>
    <dbReference type="NCBI Taxonomy" id="1584"/>
    <lineage>
        <taxon>Bacteria</taxon>
        <taxon>Bacillati</taxon>
        <taxon>Bacillota</taxon>
        <taxon>Bacilli</taxon>
        <taxon>Lactobacillales</taxon>
        <taxon>Lactobacillaceae</taxon>
        <taxon>Lactobacillus</taxon>
    </lineage>
</organism>
<dbReference type="Proteomes" id="UP001054884">
    <property type="component" value="Unassembled WGS sequence"/>
</dbReference>
<gene>
    <name evidence="4" type="ORF">ME791_18860</name>
</gene>
<dbReference type="InterPro" id="IPR029044">
    <property type="entry name" value="Nucleotide-diphossugar_trans"/>
</dbReference>
<dbReference type="InterPro" id="IPR001173">
    <property type="entry name" value="Glyco_trans_2-like"/>
</dbReference>
<evidence type="ECO:0000313" key="5">
    <source>
        <dbReference type="Proteomes" id="UP001054884"/>
    </source>
</evidence>
<sequence>MKDLISIIIPVYNRGNFLVRCLDSIVKNNNHAHFEIILVDDGSTDDSGNICDEYASKNYNIRVAHKPNTGVSETRNLGLSMSIGKWVWFIDGDDIPFYGAVDTLYEQTNNCKDDVVIFTYKSFNKDTDLSSKRVKACRQTISKEDAIGTLLDMDYASFPWNKLFSRKLLVDNKIKFPENMSMCEDMEFCFHAYDKAKSFSLISEPLYGYRQDNNSASSSTSKKRYKDAAIANYDLCCYIEQNYPKYFNNIFQNTVISIVTYLHRYNCNDSRYSELSGFISSHKKQCKTLSHRYRIETSAFVYNKIVFNFIGLVGEIARYVKNTKQGEIKREK</sequence>
<evidence type="ECO:0000259" key="3">
    <source>
        <dbReference type="Pfam" id="PF00535"/>
    </source>
</evidence>
<dbReference type="CDD" id="cd00761">
    <property type="entry name" value="Glyco_tranf_GTA_type"/>
    <property type="match status" value="1"/>
</dbReference>
<keyword evidence="2 4" id="KW-0808">Transferase</keyword>
<dbReference type="PANTHER" id="PTHR22916:SF51">
    <property type="entry name" value="GLYCOSYLTRANSFERASE EPSH-RELATED"/>
    <property type="match status" value="1"/>
</dbReference>
<feature type="domain" description="Glycosyltransferase 2-like" evidence="3">
    <location>
        <begin position="6"/>
        <end position="140"/>
    </location>
</feature>
<name>A0ABD0AJA4_9LACO</name>
<proteinExistence type="predicted"/>
<keyword evidence="1" id="KW-0328">Glycosyltransferase</keyword>
<evidence type="ECO:0000313" key="4">
    <source>
        <dbReference type="EMBL" id="GHN34734.1"/>
    </source>
</evidence>
<dbReference type="RefSeq" id="WP_236160438.1">
    <property type="nucleotide sequence ID" value="NZ_BNHQ01000078.1"/>
</dbReference>
<dbReference type="SUPFAM" id="SSF53448">
    <property type="entry name" value="Nucleotide-diphospho-sugar transferases"/>
    <property type="match status" value="1"/>
</dbReference>
<dbReference type="EMBL" id="BNHY01000078">
    <property type="protein sequence ID" value="GHN34734.1"/>
    <property type="molecule type" value="Genomic_DNA"/>
</dbReference>
<dbReference type="AlphaFoldDB" id="A0ABD0AJA4"/>
<dbReference type="PANTHER" id="PTHR22916">
    <property type="entry name" value="GLYCOSYLTRANSFERASE"/>
    <property type="match status" value="1"/>
</dbReference>
<evidence type="ECO:0000256" key="2">
    <source>
        <dbReference type="ARBA" id="ARBA00022679"/>
    </source>
</evidence>
<protein>
    <submittedName>
        <fullName evidence="4">Glycosyl transferase</fullName>
    </submittedName>
</protein>
<reference evidence="4 5" key="1">
    <citation type="journal article" date="2022" name="J. Dairy Sci.">
        <title>Genetic diversity of Lactobacillus delbrueckii isolated from raw milk in Hokkaido, Japan.</title>
        <authorList>
            <person name="Tsuchihashi H."/>
            <person name="Ichikawa A."/>
            <person name="Takeda M."/>
            <person name="Koizumi A."/>
            <person name="Mizoguchi C."/>
            <person name="Ishida T."/>
            <person name="Kimura K."/>
        </authorList>
    </citation>
    <scope>NUCLEOTIDE SEQUENCE [LARGE SCALE GENOMIC DNA]</scope>
    <source>
        <strain evidence="4 5">ME-791</strain>
    </source>
</reference>
<comment type="caution">
    <text evidence="4">The sequence shown here is derived from an EMBL/GenBank/DDBJ whole genome shotgun (WGS) entry which is preliminary data.</text>
</comment>
<dbReference type="GO" id="GO:0016757">
    <property type="term" value="F:glycosyltransferase activity"/>
    <property type="evidence" value="ECO:0007669"/>
    <property type="project" value="UniProtKB-KW"/>
</dbReference>